<dbReference type="InterPro" id="IPR021248">
    <property type="entry name" value="DUF2787"/>
</dbReference>
<sequence>MKLNFNKSQGFTLPVTLYSLLNITLTTLVSDKDLVHIANANAITFNFRNENYSASNGGYHPVEIRIEKEVDTNGSEQWHFNYITDFSYQGNTYPELVKEVDVCFAKIQVYSLYGGWLNDREAKSLLKLFIDNFIHCFDMGVYKACISTD</sequence>
<dbReference type="HOGENOM" id="CLU_119868_0_0_6"/>
<dbReference type="Pfam" id="PF10980">
    <property type="entry name" value="DUF2787"/>
    <property type="match status" value="1"/>
</dbReference>
<dbReference type="Proteomes" id="UP000000547">
    <property type="component" value="Chromosome"/>
</dbReference>
<dbReference type="AlphaFoldDB" id="Q47ZX0"/>
<reference evidence="1" key="1">
    <citation type="journal article" date="2005" name="Proc. Natl. Acad. Sci. U.S.A.">
        <title>The psychrophilic lifestyle as revealed by the genome sequence of Colwellia psychrerythraea 34H through genomic and proteomic analyses.</title>
        <authorList>
            <person name="Methe B.A."/>
            <person name="Nelson K.E."/>
            <person name="Deming J.W."/>
            <person name="Momen B."/>
            <person name="Melamud E."/>
            <person name="Zhang X."/>
            <person name="Moult J."/>
            <person name="Madupu R."/>
            <person name="Nelson W.C."/>
            <person name="Dodson R.J."/>
            <person name="Brinkac L.M."/>
            <person name="Daugherty S.C."/>
            <person name="Durkin A.S."/>
            <person name="DeBoy R.T."/>
            <person name="Kolonay J.F."/>
            <person name="Sullivan S.A."/>
            <person name="Zhou L."/>
            <person name="Davidsen T.M."/>
            <person name="Wu M."/>
            <person name="Huston A.L."/>
            <person name="Lewis M."/>
            <person name="Weaver B."/>
            <person name="Weidman J.F."/>
            <person name="Khouri H."/>
            <person name="Utterback T.R."/>
            <person name="Feldblyum T.V."/>
            <person name="Fraser C.M."/>
        </authorList>
    </citation>
    <scope>NUCLEOTIDE SEQUENCE [LARGE SCALE GENOMIC DNA]</scope>
    <source>
        <strain evidence="1">34H</strain>
    </source>
</reference>
<proteinExistence type="predicted"/>
<dbReference type="Gene3D" id="3.10.450.430">
    <property type="entry name" value="Protein of unknown function DUF2787"/>
    <property type="match status" value="1"/>
</dbReference>
<evidence type="ECO:0000313" key="1">
    <source>
        <dbReference type="EMBL" id="AAZ28218.1"/>
    </source>
</evidence>
<dbReference type="PANTHER" id="PTHR38978:SF2">
    <property type="entry name" value="DUF2787 DOMAIN-CONTAINING PROTEIN"/>
    <property type="match status" value="1"/>
</dbReference>
<dbReference type="PANTHER" id="PTHR38978">
    <property type="entry name" value="DUF2787 DOMAIN-CONTAINING PROTEIN"/>
    <property type="match status" value="1"/>
</dbReference>
<gene>
    <name evidence="1" type="ordered locus">CPS_2949</name>
</gene>
<accession>Q47ZX0</accession>
<dbReference type="RefSeq" id="WP_011043741.1">
    <property type="nucleotide sequence ID" value="NC_003910.7"/>
</dbReference>
<dbReference type="KEGG" id="cps:CPS_2949"/>
<evidence type="ECO:0000313" key="2">
    <source>
        <dbReference type="Proteomes" id="UP000000547"/>
    </source>
</evidence>
<organism evidence="1 2">
    <name type="scientific">Colwellia psychrerythraea (strain 34H / ATCC BAA-681)</name>
    <name type="common">Vibrio psychroerythus</name>
    <dbReference type="NCBI Taxonomy" id="167879"/>
    <lineage>
        <taxon>Bacteria</taxon>
        <taxon>Pseudomonadati</taxon>
        <taxon>Pseudomonadota</taxon>
        <taxon>Gammaproteobacteria</taxon>
        <taxon>Alteromonadales</taxon>
        <taxon>Colwelliaceae</taxon>
        <taxon>Colwellia</taxon>
    </lineage>
</organism>
<dbReference type="EMBL" id="CP000083">
    <property type="protein sequence ID" value="AAZ28218.1"/>
    <property type="molecule type" value="Genomic_DNA"/>
</dbReference>
<protein>
    <recommendedName>
        <fullName evidence="3">DUF2787 domain-containing protein</fullName>
    </recommendedName>
</protein>
<evidence type="ECO:0008006" key="3">
    <source>
        <dbReference type="Google" id="ProtNLM"/>
    </source>
</evidence>
<name>Q47ZX0_COLP3</name>